<dbReference type="InterPro" id="IPR050639">
    <property type="entry name" value="SSR_resolvase"/>
</dbReference>
<name>A0A6J4LMB8_9BACT</name>
<dbReference type="CDD" id="cd00338">
    <property type="entry name" value="Ser_Recombinase"/>
    <property type="match status" value="1"/>
</dbReference>
<evidence type="ECO:0000259" key="2">
    <source>
        <dbReference type="PROSITE" id="PS51737"/>
    </source>
</evidence>
<evidence type="ECO:0000256" key="1">
    <source>
        <dbReference type="SAM" id="MobiDB-lite"/>
    </source>
</evidence>
<dbReference type="InterPro" id="IPR006119">
    <property type="entry name" value="Resolv_N"/>
</dbReference>
<dbReference type="SMART" id="SM00857">
    <property type="entry name" value="Resolvase"/>
    <property type="match status" value="1"/>
</dbReference>
<dbReference type="InterPro" id="IPR025827">
    <property type="entry name" value="Zn_ribbon_recom_dom"/>
</dbReference>
<dbReference type="InterPro" id="IPR011109">
    <property type="entry name" value="DNA_bind_recombinase_dom"/>
</dbReference>
<dbReference type="GO" id="GO:0003677">
    <property type="term" value="F:DNA binding"/>
    <property type="evidence" value="ECO:0007669"/>
    <property type="project" value="InterPro"/>
</dbReference>
<sequence>MVGYRRVSKREQAREGKTSLADQTRAITARAIELGLRLLARCIFEDRSSGEDVDARPGFQALLAFCRAHPRPRSKPGHVLVLDDSRFGRFDDPDESAHWRHELRKVGWIVRFAVNDTSTDKTASHLMRAIGSAQATEYRDNLKRHARDGARGAAELGLWQNEAPVGYRRLASAPGRPDMVLEIGHRKSDDQEVRLTLGPEGEWRAVVEAFERYADGTLSKQQVVVLMRARVKRLTWSKTHVGNMLSNPAYLGHVVWCRRPHDKHERAERPVRPESEWVVTRDAHPALVSQELFDAAGARLAANRRGRRSAAGGYPLSGLIRCALCREPYVGGGGPKNHRDPSDPDRYRFYKDRGGEREGVLCPGRMGTLSRRKVEPAVINAVAEAVGAPDIQEMIRQEIERYLAGTRGDRRTERRGFEKALTRLAGQRDRVVAAIASGVLKEAEAHSEMERIRAETKATEEGLEGLSRFRADARELERERERLAALAADFPARVRELGGAELRALLEPWIESAVFDKETRELTLSVRRIPVVAGISLPIQLAADQRVLSMGPKRRLHRTGGNRRTWPSRAA</sequence>
<reference evidence="3" key="1">
    <citation type="submission" date="2020-02" db="EMBL/GenBank/DDBJ databases">
        <authorList>
            <person name="Meier V. D."/>
        </authorList>
    </citation>
    <scope>NUCLEOTIDE SEQUENCE</scope>
    <source>
        <strain evidence="3">AVDCRST_MAG68</strain>
    </source>
</reference>
<dbReference type="Gene3D" id="3.90.1750.20">
    <property type="entry name" value="Putative Large Serine Recombinase, Chain B, Domain 2"/>
    <property type="match status" value="1"/>
</dbReference>
<feature type="region of interest" description="Disordered" evidence="1">
    <location>
        <begin position="552"/>
        <end position="571"/>
    </location>
</feature>
<organism evidence="3">
    <name type="scientific">uncultured Gemmatimonadota bacterium</name>
    <dbReference type="NCBI Taxonomy" id="203437"/>
    <lineage>
        <taxon>Bacteria</taxon>
        <taxon>Pseudomonadati</taxon>
        <taxon>Gemmatimonadota</taxon>
        <taxon>environmental samples</taxon>
    </lineage>
</organism>
<accession>A0A6J4LMB8</accession>
<dbReference type="Pfam" id="PF07508">
    <property type="entry name" value="Recombinase"/>
    <property type="match status" value="1"/>
</dbReference>
<dbReference type="Pfam" id="PF13408">
    <property type="entry name" value="Zn_ribbon_recom"/>
    <property type="match status" value="1"/>
</dbReference>
<evidence type="ECO:0000313" key="3">
    <source>
        <dbReference type="EMBL" id="CAA9336006.1"/>
    </source>
</evidence>
<dbReference type="Pfam" id="PF00239">
    <property type="entry name" value="Resolvase"/>
    <property type="match status" value="1"/>
</dbReference>
<protein>
    <recommendedName>
        <fullName evidence="2">Recombinase domain-containing protein</fullName>
    </recommendedName>
</protein>
<proteinExistence type="predicted"/>
<dbReference type="PROSITE" id="PS51737">
    <property type="entry name" value="RECOMBINASE_DNA_BIND"/>
    <property type="match status" value="1"/>
</dbReference>
<dbReference type="PANTHER" id="PTHR30461:SF23">
    <property type="entry name" value="DNA RECOMBINASE-RELATED"/>
    <property type="match status" value="1"/>
</dbReference>
<dbReference type="PANTHER" id="PTHR30461">
    <property type="entry name" value="DNA-INVERTASE FROM LAMBDOID PROPHAGE"/>
    <property type="match status" value="1"/>
</dbReference>
<dbReference type="EMBL" id="CADCTW010000133">
    <property type="protein sequence ID" value="CAA9336006.1"/>
    <property type="molecule type" value="Genomic_DNA"/>
</dbReference>
<dbReference type="SUPFAM" id="SSF53041">
    <property type="entry name" value="Resolvase-like"/>
    <property type="match status" value="1"/>
</dbReference>
<dbReference type="Gene3D" id="3.40.50.1390">
    <property type="entry name" value="Resolvase, N-terminal catalytic domain"/>
    <property type="match status" value="1"/>
</dbReference>
<dbReference type="GO" id="GO:0000150">
    <property type="term" value="F:DNA strand exchange activity"/>
    <property type="evidence" value="ECO:0007669"/>
    <property type="project" value="InterPro"/>
</dbReference>
<feature type="region of interest" description="Disordered" evidence="1">
    <location>
        <begin position="1"/>
        <end position="20"/>
    </location>
</feature>
<feature type="domain" description="Recombinase" evidence="2">
    <location>
        <begin position="182"/>
        <end position="306"/>
    </location>
</feature>
<dbReference type="InterPro" id="IPR036162">
    <property type="entry name" value="Resolvase-like_N_sf"/>
</dbReference>
<dbReference type="AlphaFoldDB" id="A0A6J4LMB8"/>
<dbReference type="InterPro" id="IPR038109">
    <property type="entry name" value="DNA_bind_recomb_sf"/>
</dbReference>
<feature type="compositionally biased region" description="Basic residues" evidence="1">
    <location>
        <begin position="552"/>
        <end position="561"/>
    </location>
</feature>
<gene>
    <name evidence="3" type="ORF">AVDCRST_MAG68-3366</name>
</gene>